<accession>A0A0F9L782</accession>
<sequence length="195" mass="22459">MPNIDTKDNVIKTAKKLIVKNGYSAISTRRIARESKVSVGTLYHHFPDGKLSILYEIILSYGNDFIENFDITQVGELNNPEVGKAYLFKYLERHRQFAPLINGFEIELLTNKNALKDLEKLMQSGKNRLDTFLKNIFLKFYPNFKEPEKTFGIIGRICTSLIHTHVILDNFYGTDDEFVDILYRMLSGLLTNNSV</sequence>
<dbReference type="InterPro" id="IPR050624">
    <property type="entry name" value="HTH-type_Tx_Regulator"/>
</dbReference>
<dbReference type="InterPro" id="IPR009057">
    <property type="entry name" value="Homeodomain-like_sf"/>
</dbReference>
<dbReference type="GO" id="GO:0003677">
    <property type="term" value="F:DNA binding"/>
    <property type="evidence" value="ECO:0007669"/>
    <property type="project" value="UniProtKB-KW"/>
</dbReference>
<dbReference type="EMBL" id="LAZR01011781">
    <property type="protein sequence ID" value="KKM59900.1"/>
    <property type="molecule type" value="Genomic_DNA"/>
</dbReference>
<dbReference type="SUPFAM" id="SSF46689">
    <property type="entry name" value="Homeodomain-like"/>
    <property type="match status" value="1"/>
</dbReference>
<dbReference type="Gene3D" id="1.10.357.10">
    <property type="entry name" value="Tetracycline Repressor, domain 2"/>
    <property type="match status" value="1"/>
</dbReference>
<name>A0A0F9L782_9ZZZZ</name>
<dbReference type="PROSITE" id="PS50977">
    <property type="entry name" value="HTH_TETR_2"/>
    <property type="match status" value="1"/>
</dbReference>
<dbReference type="PANTHER" id="PTHR43479:SF11">
    <property type="entry name" value="ACREF_ENVCD OPERON REPRESSOR-RELATED"/>
    <property type="match status" value="1"/>
</dbReference>
<protein>
    <recommendedName>
        <fullName evidence="2">HTH tetR-type domain-containing protein</fullName>
    </recommendedName>
</protein>
<proteinExistence type="predicted"/>
<reference evidence="3" key="1">
    <citation type="journal article" date="2015" name="Nature">
        <title>Complex archaea that bridge the gap between prokaryotes and eukaryotes.</title>
        <authorList>
            <person name="Spang A."/>
            <person name="Saw J.H."/>
            <person name="Jorgensen S.L."/>
            <person name="Zaremba-Niedzwiedzka K."/>
            <person name="Martijn J."/>
            <person name="Lind A.E."/>
            <person name="van Eijk R."/>
            <person name="Schleper C."/>
            <person name="Guy L."/>
            <person name="Ettema T.J."/>
        </authorList>
    </citation>
    <scope>NUCLEOTIDE SEQUENCE</scope>
</reference>
<dbReference type="Pfam" id="PF00440">
    <property type="entry name" value="TetR_N"/>
    <property type="match status" value="1"/>
</dbReference>
<gene>
    <name evidence="3" type="ORF">LCGC14_1547410</name>
</gene>
<evidence type="ECO:0000259" key="2">
    <source>
        <dbReference type="PROSITE" id="PS50977"/>
    </source>
</evidence>
<organism evidence="3">
    <name type="scientific">marine sediment metagenome</name>
    <dbReference type="NCBI Taxonomy" id="412755"/>
    <lineage>
        <taxon>unclassified sequences</taxon>
        <taxon>metagenomes</taxon>
        <taxon>ecological metagenomes</taxon>
    </lineage>
</organism>
<evidence type="ECO:0000256" key="1">
    <source>
        <dbReference type="ARBA" id="ARBA00023125"/>
    </source>
</evidence>
<comment type="caution">
    <text evidence="3">The sequence shown here is derived from an EMBL/GenBank/DDBJ whole genome shotgun (WGS) entry which is preliminary data.</text>
</comment>
<dbReference type="InterPro" id="IPR001647">
    <property type="entry name" value="HTH_TetR"/>
</dbReference>
<keyword evidence="1" id="KW-0238">DNA-binding</keyword>
<dbReference type="AlphaFoldDB" id="A0A0F9L782"/>
<dbReference type="PRINTS" id="PR00455">
    <property type="entry name" value="HTHTETR"/>
</dbReference>
<dbReference type="PANTHER" id="PTHR43479">
    <property type="entry name" value="ACREF/ENVCD OPERON REPRESSOR-RELATED"/>
    <property type="match status" value="1"/>
</dbReference>
<evidence type="ECO:0000313" key="3">
    <source>
        <dbReference type="EMBL" id="KKM59900.1"/>
    </source>
</evidence>
<feature type="domain" description="HTH tetR-type" evidence="2">
    <location>
        <begin position="4"/>
        <end position="64"/>
    </location>
</feature>